<evidence type="ECO:0000256" key="4">
    <source>
        <dbReference type="ARBA" id="ARBA00023002"/>
    </source>
</evidence>
<keyword evidence="3" id="KW-0223">Dioxygenase</keyword>
<gene>
    <name evidence="7" type="ORF">B0T14DRAFT_413176</name>
</gene>
<name>A0AA39WKA5_9PEZI</name>
<dbReference type="GO" id="GO:0005506">
    <property type="term" value="F:iron ion binding"/>
    <property type="evidence" value="ECO:0007669"/>
    <property type="project" value="InterPro"/>
</dbReference>
<dbReference type="PANTHER" id="PTHR10869:SF246">
    <property type="entry name" value="TRANSMEMBRANE PROLYL 4-HYDROXYLASE"/>
    <property type="match status" value="1"/>
</dbReference>
<accession>A0AA39WKA5</accession>
<proteinExistence type="predicted"/>
<dbReference type="SMART" id="SM00702">
    <property type="entry name" value="P4Hc"/>
    <property type="match status" value="1"/>
</dbReference>
<keyword evidence="5" id="KW-0408">Iron</keyword>
<comment type="caution">
    <text evidence="7">The sequence shown here is derived from an EMBL/GenBank/DDBJ whole genome shotgun (WGS) entry which is preliminary data.</text>
</comment>
<dbReference type="GO" id="GO:0005783">
    <property type="term" value="C:endoplasmic reticulum"/>
    <property type="evidence" value="ECO:0007669"/>
    <property type="project" value="TreeGrafter"/>
</dbReference>
<dbReference type="AlphaFoldDB" id="A0AA39WKA5"/>
<feature type="non-terminal residue" evidence="7">
    <location>
        <position position="201"/>
    </location>
</feature>
<evidence type="ECO:0000313" key="7">
    <source>
        <dbReference type="EMBL" id="KAK0616932.1"/>
    </source>
</evidence>
<dbReference type="InterPro" id="IPR005123">
    <property type="entry name" value="Oxoglu/Fe-dep_dioxygenase_dom"/>
</dbReference>
<evidence type="ECO:0000256" key="2">
    <source>
        <dbReference type="ARBA" id="ARBA00022723"/>
    </source>
</evidence>
<keyword evidence="8" id="KW-1185">Reference proteome</keyword>
<sequence>IFSRDPLVLYIHDFVSQDEISYLLNASAGRFSPSLVWTGSSGEIDPLGRISESATLPPDPITDGIAQRAMRFRGWSGNNSPATTTQPLKTQRYGVGGFYTFHHDWDKTVVQGNRVATFMVYLVGNCTGGGTNFPELAWPDDERWCEVVDCDETRYEGVTFKPVAGNAVYWENMHLNGSFHLGVEHAALPVRSGEKVGLNIW</sequence>
<evidence type="ECO:0000256" key="1">
    <source>
        <dbReference type="ARBA" id="ARBA00001961"/>
    </source>
</evidence>
<evidence type="ECO:0000256" key="5">
    <source>
        <dbReference type="ARBA" id="ARBA00023004"/>
    </source>
</evidence>
<dbReference type="PANTHER" id="PTHR10869">
    <property type="entry name" value="PROLYL 4-HYDROXYLASE ALPHA SUBUNIT"/>
    <property type="match status" value="1"/>
</dbReference>
<evidence type="ECO:0000313" key="8">
    <source>
        <dbReference type="Proteomes" id="UP001175000"/>
    </source>
</evidence>
<keyword evidence="4" id="KW-0560">Oxidoreductase</keyword>
<dbReference type="Pfam" id="PF13640">
    <property type="entry name" value="2OG-FeII_Oxy_3"/>
    <property type="match status" value="1"/>
</dbReference>
<evidence type="ECO:0000259" key="6">
    <source>
        <dbReference type="PROSITE" id="PS51471"/>
    </source>
</evidence>
<protein>
    <recommendedName>
        <fullName evidence="6">Fe2OG dioxygenase domain-containing protein</fullName>
    </recommendedName>
</protein>
<dbReference type="EMBL" id="JAULSU010000005">
    <property type="protein sequence ID" value="KAK0616932.1"/>
    <property type="molecule type" value="Genomic_DNA"/>
</dbReference>
<reference evidence="7" key="1">
    <citation type="submission" date="2023-06" db="EMBL/GenBank/DDBJ databases">
        <title>Genome-scale phylogeny and comparative genomics of the fungal order Sordariales.</title>
        <authorList>
            <consortium name="Lawrence Berkeley National Laboratory"/>
            <person name="Hensen N."/>
            <person name="Bonometti L."/>
            <person name="Westerberg I."/>
            <person name="Brannstrom I.O."/>
            <person name="Guillou S."/>
            <person name="Cros-Aarteil S."/>
            <person name="Calhoun S."/>
            <person name="Haridas S."/>
            <person name="Kuo A."/>
            <person name="Mondo S."/>
            <person name="Pangilinan J."/>
            <person name="Riley R."/>
            <person name="Labutti K."/>
            <person name="Andreopoulos B."/>
            <person name="Lipzen A."/>
            <person name="Chen C."/>
            <person name="Yanf M."/>
            <person name="Daum C."/>
            <person name="Ng V."/>
            <person name="Clum A."/>
            <person name="Steindorff A."/>
            <person name="Ohm R."/>
            <person name="Martin F."/>
            <person name="Silar P."/>
            <person name="Natvig D."/>
            <person name="Lalanne C."/>
            <person name="Gautier V."/>
            <person name="Ament-Velasquez S.L."/>
            <person name="Kruys A."/>
            <person name="Hutchinson M.I."/>
            <person name="Powell A.J."/>
            <person name="Barry K."/>
            <person name="Miller A.N."/>
            <person name="Grigoriev I.V."/>
            <person name="Debuchy R."/>
            <person name="Gladieux P."/>
            <person name="Thoren M.H."/>
            <person name="Johannesson H."/>
        </authorList>
    </citation>
    <scope>NUCLEOTIDE SEQUENCE</scope>
    <source>
        <strain evidence="7">CBS 606.72</strain>
    </source>
</reference>
<feature type="domain" description="Fe2OG dioxygenase" evidence="6">
    <location>
        <begin position="83"/>
        <end position="201"/>
    </location>
</feature>
<keyword evidence="2" id="KW-0479">Metal-binding</keyword>
<dbReference type="InterPro" id="IPR045054">
    <property type="entry name" value="P4HA-like"/>
</dbReference>
<dbReference type="Proteomes" id="UP001175000">
    <property type="component" value="Unassembled WGS sequence"/>
</dbReference>
<comment type="cofactor">
    <cofactor evidence="1">
        <name>L-ascorbate</name>
        <dbReference type="ChEBI" id="CHEBI:38290"/>
    </cofactor>
</comment>
<dbReference type="GO" id="GO:0031418">
    <property type="term" value="F:L-ascorbic acid binding"/>
    <property type="evidence" value="ECO:0007669"/>
    <property type="project" value="InterPro"/>
</dbReference>
<dbReference type="Gene3D" id="2.60.120.620">
    <property type="entry name" value="q2cbj1_9rhob like domain"/>
    <property type="match status" value="1"/>
</dbReference>
<evidence type="ECO:0000256" key="3">
    <source>
        <dbReference type="ARBA" id="ARBA00022964"/>
    </source>
</evidence>
<feature type="non-terminal residue" evidence="7">
    <location>
        <position position="1"/>
    </location>
</feature>
<dbReference type="GO" id="GO:0004656">
    <property type="term" value="F:procollagen-proline 4-dioxygenase activity"/>
    <property type="evidence" value="ECO:0007669"/>
    <property type="project" value="TreeGrafter"/>
</dbReference>
<organism evidence="7 8">
    <name type="scientific">Immersiella caudata</name>
    <dbReference type="NCBI Taxonomy" id="314043"/>
    <lineage>
        <taxon>Eukaryota</taxon>
        <taxon>Fungi</taxon>
        <taxon>Dikarya</taxon>
        <taxon>Ascomycota</taxon>
        <taxon>Pezizomycotina</taxon>
        <taxon>Sordariomycetes</taxon>
        <taxon>Sordariomycetidae</taxon>
        <taxon>Sordariales</taxon>
        <taxon>Lasiosphaeriaceae</taxon>
        <taxon>Immersiella</taxon>
    </lineage>
</organism>
<dbReference type="InterPro" id="IPR044862">
    <property type="entry name" value="Pro_4_hyd_alph_FE2OG_OXY"/>
</dbReference>
<dbReference type="InterPro" id="IPR006620">
    <property type="entry name" value="Pro_4_hyd_alph"/>
</dbReference>
<dbReference type="PROSITE" id="PS51471">
    <property type="entry name" value="FE2OG_OXY"/>
    <property type="match status" value="1"/>
</dbReference>